<comment type="caution">
    <text evidence="1">The sequence shown here is derived from an EMBL/GenBank/DDBJ whole genome shotgun (WGS) entry which is preliminary data.</text>
</comment>
<evidence type="ECO:0000313" key="2">
    <source>
        <dbReference type="Proteomes" id="UP000190037"/>
    </source>
</evidence>
<evidence type="ECO:0000313" key="1">
    <source>
        <dbReference type="EMBL" id="OPC76686.1"/>
    </source>
</evidence>
<dbReference type="AlphaFoldDB" id="A0A1T3NII5"/>
<name>A0A1T3NII5_9ACTN</name>
<dbReference type="RefSeq" id="WP_078982531.1">
    <property type="nucleotide sequence ID" value="NZ_MWQN01000005.1"/>
</dbReference>
<dbReference type="Proteomes" id="UP000190037">
    <property type="component" value="Unassembled WGS sequence"/>
</dbReference>
<proteinExistence type="predicted"/>
<reference evidence="1 2" key="1">
    <citation type="submission" date="2017-03" db="EMBL/GenBank/DDBJ databases">
        <title>Draft genome sequence of Streptomyces scabrisporus NF3, endophyte isolated from Amphipterygium adstringens.</title>
        <authorList>
            <person name="Vazquez M."/>
            <person name="Ceapa C.D."/>
            <person name="Rodriguez Luna D."/>
            <person name="Sanchez Esquivel S."/>
        </authorList>
    </citation>
    <scope>NUCLEOTIDE SEQUENCE [LARGE SCALE GENOMIC DNA]</scope>
    <source>
        <strain evidence="1 2">NF3</strain>
    </source>
</reference>
<protein>
    <submittedName>
        <fullName evidence="1">Uncharacterized protein</fullName>
    </submittedName>
</protein>
<keyword evidence="2" id="KW-1185">Reference proteome</keyword>
<dbReference type="EMBL" id="MWQN01000005">
    <property type="protein sequence ID" value="OPC76686.1"/>
    <property type="molecule type" value="Genomic_DNA"/>
</dbReference>
<sequence>MVAFELDEILRSFCVVLEQATACTVLNEFENEPLEGALGKVASRLHTTARLRIATAGLGSLARVTCEHTPCRSAAGQATDVLVRADRISAMLAGLREACDNALRAARERARDIGADPLLVQSRSVAQDLARALQAVNKVVCLLLT</sequence>
<organism evidence="1 2">
    <name type="scientific">Embleya scabrispora</name>
    <dbReference type="NCBI Taxonomy" id="159449"/>
    <lineage>
        <taxon>Bacteria</taxon>
        <taxon>Bacillati</taxon>
        <taxon>Actinomycetota</taxon>
        <taxon>Actinomycetes</taxon>
        <taxon>Kitasatosporales</taxon>
        <taxon>Streptomycetaceae</taxon>
        <taxon>Embleya</taxon>
    </lineage>
</organism>
<gene>
    <name evidence="1" type="ORF">B4N89_45185</name>
</gene>
<accession>A0A1T3NII5</accession>